<dbReference type="InterPro" id="IPR007050">
    <property type="entry name" value="HTH_bacterioopsin"/>
</dbReference>
<organism evidence="4 5">
    <name type="scientific">Halorutilus salinus</name>
    <dbReference type="NCBI Taxonomy" id="2487751"/>
    <lineage>
        <taxon>Archaea</taxon>
        <taxon>Methanobacteriati</taxon>
        <taxon>Methanobacteriota</taxon>
        <taxon>Stenosarchaea group</taxon>
        <taxon>Halobacteria</taxon>
        <taxon>Halorutilales</taxon>
        <taxon>Halorutilaceae</taxon>
        <taxon>Halorutilus</taxon>
    </lineage>
</organism>
<dbReference type="AlphaFoldDB" id="A0A9Q4GIJ0"/>
<keyword evidence="5" id="KW-1185">Reference proteome</keyword>
<evidence type="ECO:0000259" key="2">
    <source>
        <dbReference type="Pfam" id="PF04967"/>
    </source>
</evidence>
<dbReference type="InterPro" id="IPR036388">
    <property type="entry name" value="WH-like_DNA-bd_sf"/>
</dbReference>
<feature type="domain" description="HVO-0513-like N-terminal" evidence="3">
    <location>
        <begin position="16"/>
        <end position="152"/>
    </location>
</feature>
<reference evidence="4" key="1">
    <citation type="submission" date="2022-09" db="EMBL/GenBank/DDBJ databases">
        <title>Haloadaptaus new haloarchaeum isolated from saline soil.</title>
        <authorList>
            <person name="Duran-Viseras A."/>
            <person name="Sanchez-Porro C."/>
            <person name="Ventosa A."/>
        </authorList>
    </citation>
    <scope>NUCLEOTIDE SEQUENCE</scope>
    <source>
        <strain evidence="4">F3-133</strain>
    </source>
</reference>
<dbReference type="RefSeq" id="WP_266086700.1">
    <property type="nucleotide sequence ID" value="NZ_RKLV01000005.1"/>
</dbReference>
<name>A0A9Q4GIJ0_9EURY</name>
<gene>
    <name evidence="4" type="ORF">EGH25_05790</name>
</gene>
<dbReference type="EMBL" id="RKLV01000005">
    <property type="protein sequence ID" value="MCX2818858.1"/>
    <property type="molecule type" value="Genomic_DNA"/>
</dbReference>
<dbReference type="Pfam" id="PF04967">
    <property type="entry name" value="HTH_10"/>
    <property type="match status" value="1"/>
</dbReference>
<keyword evidence="1" id="KW-0804">Transcription</keyword>
<proteinExistence type="predicted"/>
<dbReference type="Proteomes" id="UP001149411">
    <property type="component" value="Unassembled WGS sequence"/>
</dbReference>
<comment type="caution">
    <text evidence="4">The sequence shown here is derived from an EMBL/GenBank/DDBJ whole genome shotgun (WGS) entry which is preliminary data.</text>
</comment>
<protein>
    <submittedName>
        <fullName evidence="4">Helix-turn-helix domain-containing protein</fullName>
    </submittedName>
</protein>
<dbReference type="InterPro" id="IPR056493">
    <property type="entry name" value="HVO_0513_N"/>
</dbReference>
<evidence type="ECO:0000259" key="3">
    <source>
        <dbReference type="Pfam" id="PF24278"/>
    </source>
</evidence>
<evidence type="ECO:0000313" key="5">
    <source>
        <dbReference type="Proteomes" id="UP001149411"/>
    </source>
</evidence>
<sequence>MRYYRYVLKPPGGYFHPLEEEILKGLDVERETVLHVSLLSNRDGVVVYGCEGETDELAERLDENTEIVESEIFSVDGDGFNLYVRFKPGSPATDLLEIADENGLIVDTPFDFTDNGIEMTVVGKNERVQESLPEFMRLTENAETVLSQVGRYVPEESEFERTLTDRQREVIRAAVEVGYYDNPRRATHEDVAELLDCTASTAGEHLRKAEAKIMPRTVTNK</sequence>
<keyword evidence="1" id="KW-0805">Transcription regulation</keyword>
<dbReference type="Gene3D" id="1.10.10.10">
    <property type="entry name" value="Winged helix-like DNA-binding domain superfamily/Winged helix DNA-binding domain"/>
    <property type="match status" value="1"/>
</dbReference>
<dbReference type="Pfam" id="PF24278">
    <property type="entry name" value="HVO_0513_N"/>
    <property type="match status" value="1"/>
</dbReference>
<evidence type="ECO:0000256" key="1">
    <source>
        <dbReference type="ARBA" id="ARBA00023015"/>
    </source>
</evidence>
<dbReference type="PANTHER" id="PTHR34236">
    <property type="entry name" value="DIMETHYL SULFOXIDE REDUCTASE TRANSCRIPTIONAL ACTIVATOR"/>
    <property type="match status" value="1"/>
</dbReference>
<feature type="domain" description="HTH bat-type" evidence="2">
    <location>
        <begin position="163"/>
        <end position="214"/>
    </location>
</feature>
<evidence type="ECO:0000313" key="4">
    <source>
        <dbReference type="EMBL" id="MCX2818858.1"/>
    </source>
</evidence>
<accession>A0A9Q4GIJ0</accession>
<dbReference type="PANTHER" id="PTHR34236:SF1">
    <property type="entry name" value="DIMETHYL SULFOXIDE REDUCTASE TRANSCRIPTIONAL ACTIVATOR"/>
    <property type="match status" value="1"/>
</dbReference>